<comment type="subcellular location">
    <subcellularLocation>
        <location evidence="1 14">Cell outer membrane</location>
        <topology evidence="1 14">Multi-pass membrane protein</topology>
    </subcellularLocation>
</comment>
<keyword evidence="20" id="KW-1185">Reference proteome</keyword>
<dbReference type="Gene3D" id="2.40.170.20">
    <property type="entry name" value="TonB-dependent receptor, beta-barrel domain"/>
    <property type="match status" value="1"/>
</dbReference>
<dbReference type="Pfam" id="PF07715">
    <property type="entry name" value="Plug"/>
    <property type="match status" value="1"/>
</dbReference>
<feature type="domain" description="TonB-dependent receptor-like beta-barrel" evidence="17">
    <location>
        <begin position="336"/>
        <end position="745"/>
    </location>
</feature>
<keyword evidence="4 14" id="KW-1134">Transmembrane beta strand</keyword>
<evidence type="ECO:0000313" key="20">
    <source>
        <dbReference type="Proteomes" id="UP001207918"/>
    </source>
</evidence>
<evidence type="ECO:0000313" key="19">
    <source>
        <dbReference type="EMBL" id="MCW9707551.1"/>
    </source>
</evidence>
<keyword evidence="5" id="KW-0410">Iron transport</keyword>
<sequence>MGVSHAQSGIIQGQVTNTDQKPVPGVNITLEGTTHGAAANLQGQYTIEDIPSGKYDLLVSGVGYQSQEKSITLASGETLTINVTLSTSNEELQEIVVQGEQTNKFATDMSEYVAKVPIQNLENPQVYNTVNKNIIEEQALTNFEDILKNAPGVFQLWTSTGRGGDGSGYYSIRGFSIQPNMLNGLPSLTNGSLDPANVERVELIKGPSATLFGASVTSYGGLINVVTEKPYNTLGGEVSYQTGSFGLNRVAADVNTPVGDNEDIALRINGAYHKENSFQDAGFNESFFLAPSLSYQVNDDLSFLVNTELYQSESTNPLMLFINRSEPLEDNNISELNYDNDNSYTTNDLTIKNPVFRLQGKMTYDLSDQWTSETVLSRSSAQSEGYYSYVSTIGIPGNTYGRYINDQNSTTNGTDIQQNFRGDFEISGIRNRMVVGLDFFQQKVINNSTGYIAYDSFDLDSADPVPAISKAAVDTMLANTPVSKTRTEQQVYSAYASDVIDVLPGVSAMLSLRLDHFVEKGSPETDADDFEQTTLSPKFGLVYQPIREKVSLFANYMNSFNNVAPATVGDDILNFEPERANQWEAGIKTNLFSDRLNLMASYYDITVSNIVRQDPSRPNYQIQDGENYSRGVEFSLNAAPVDGLNITAGYSHNDSEITVTSDDALRGRRPERAGPSDLINGWISYRLTNGSLEGFGLGFGGNYASDNYVINRASTGRFTIPAYTVLNGSVFYETESYRINLNLNNFTDEAYYNGWSTVNPQQPRNITAGFTYKF</sequence>
<evidence type="ECO:0000256" key="8">
    <source>
        <dbReference type="ARBA" id="ARBA00023004"/>
    </source>
</evidence>
<evidence type="ECO:0000256" key="1">
    <source>
        <dbReference type="ARBA" id="ARBA00004571"/>
    </source>
</evidence>
<dbReference type="InterPro" id="IPR008969">
    <property type="entry name" value="CarboxyPept-like_regulatory"/>
</dbReference>
<comment type="caution">
    <text evidence="19">The sequence shown here is derived from an EMBL/GenBank/DDBJ whole genome shotgun (WGS) entry which is preliminary data.</text>
</comment>
<evidence type="ECO:0000259" key="18">
    <source>
        <dbReference type="Pfam" id="PF07715"/>
    </source>
</evidence>
<dbReference type="InterPro" id="IPR037066">
    <property type="entry name" value="Plug_dom_sf"/>
</dbReference>
<feature type="compositionally biased region" description="Polar residues" evidence="16">
    <location>
        <begin position="1"/>
        <end position="20"/>
    </location>
</feature>
<feature type="domain" description="TonB-dependent receptor plug" evidence="18">
    <location>
        <begin position="122"/>
        <end position="215"/>
    </location>
</feature>
<dbReference type="InterPro" id="IPR039426">
    <property type="entry name" value="TonB-dep_rcpt-like"/>
</dbReference>
<evidence type="ECO:0000256" key="12">
    <source>
        <dbReference type="ARBA" id="ARBA00023170"/>
    </source>
</evidence>
<dbReference type="PANTHER" id="PTHR32552">
    <property type="entry name" value="FERRICHROME IRON RECEPTOR-RELATED"/>
    <property type="match status" value="1"/>
</dbReference>
<gene>
    <name evidence="19" type="ORF">J6I44_11855</name>
</gene>
<dbReference type="Gene3D" id="2.60.40.1120">
    <property type="entry name" value="Carboxypeptidase-like, regulatory domain"/>
    <property type="match status" value="1"/>
</dbReference>
<dbReference type="PROSITE" id="PS01156">
    <property type="entry name" value="TONB_DEPENDENT_REC_2"/>
    <property type="match status" value="1"/>
</dbReference>
<keyword evidence="6 14" id="KW-0812">Transmembrane</keyword>
<accession>A0ABT3PNW8</accession>
<evidence type="ECO:0000256" key="15">
    <source>
        <dbReference type="RuleBase" id="RU003357"/>
    </source>
</evidence>
<dbReference type="InterPro" id="IPR010105">
    <property type="entry name" value="TonB_sidphr_rcpt"/>
</dbReference>
<dbReference type="InterPro" id="IPR000531">
    <property type="entry name" value="Beta-barrel_TonB"/>
</dbReference>
<evidence type="ECO:0000256" key="11">
    <source>
        <dbReference type="ARBA" id="ARBA00023136"/>
    </source>
</evidence>
<keyword evidence="12 19" id="KW-0675">Receptor</keyword>
<dbReference type="InterPro" id="IPR012910">
    <property type="entry name" value="Plug_dom"/>
</dbReference>
<name>A0ABT3PNW8_9BACT</name>
<dbReference type="Gene3D" id="2.170.130.10">
    <property type="entry name" value="TonB-dependent receptor, plug domain"/>
    <property type="match status" value="1"/>
</dbReference>
<protein>
    <submittedName>
        <fullName evidence="19">TonB-dependent receptor</fullName>
    </submittedName>
</protein>
<evidence type="ECO:0000256" key="3">
    <source>
        <dbReference type="ARBA" id="ARBA00022448"/>
    </source>
</evidence>
<dbReference type="PROSITE" id="PS52016">
    <property type="entry name" value="TONB_DEPENDENT_REC_3"/>
    <property type="match status" value="1"/>
</dbReference>
<feature type="region of interest" description="Disordered" evidence="16">
    <location>
        <begin position="1"/>
        <end position="23"/>
    </location>
</feature>
<evidence type="ECO:0000256" key="5">
    <source>
        <dbReference type="ARBA" id="ARBA00022496"/>
    </source>
</evidence>
<dbReference type="EMBL" id="JAGGJA010000007">
    <property type="protein sequence ID" value="MCW9707551.1"/>
    <property type="molecule type" value="Genomic_DNA"/>
</dbReference>
<evidence type="ECO:0000256" key="4">
    <source>
        <dbReference type="ARBA" id="ARBA00022452"/>
    </source>
</evidence>
<evidence type="ECO:0000256" key="2">
    <source>
        <dbReference type="ARBA" id="ARBA00009810"/>
    </source>
</evidence>
<evidence type="ECO:0000256" key="13">
    <source>
        <dbReference type="ARBA" id="ARBA00023237"/>
    </source>
</evidence>
<keyword evidence="7" id="KW-0732">Signal</keyword>
<keyword evidence="11 14" id="KW-0472">Membrane</keyword>
<dbReference type="RefSeq" id="WP_265766342.1">
    <property type="nucleotide sequence ID" value="NZ_JAGGJA010000007.1"/>
</dbReference>
<dbReference type="PANTHER" id="PTHR32552:SF68">
    <property type="entry name" value="FERRICHROME OUTER MEMBRANE TRANSPORTER_PHAGE RECEPTOR"/>
    <property type="match status" value="1"/>
</dbReference>
<dbReference type="Pfam" id="PF00593">
    <property type="entry name" value="TonB_dep_Rec_b-barrel"/>
    <property type="match status" value="1"/>
</dbReference>
<keyword evidence="8" id="KW-0408">Iron</keyword>
<dbReference type="Pfam" id="PF13715">
    <property type="entry name" value="CarbopepD_reg_2"/>
    <property type="match status" value="1"/>
</dbReference>
<dbReference type="InterPro" id="IPR010917">
    <property type="entry name" value="TonB_rcpt_CS"/>
</dbReference>
<keyword evidence="13 14" id="KW-0998">Cell outer membrane</keyword>
<evidence type="ECO:0000256" key="14">
    <source>
        <dbReference type="PROSITE-ProRule" id="PRU01360"/>
    </source>
</evidence>
<dbReference type="SUPFAM" id="SSF56935">
    <property type="entry name" value="Porins"/>
    <property type="match status" value="1"/>
</dbReference>
<keyword evidence="10 15" id="KW-0798">TonB box</keyword>
<dbReference type="CDD" id="cd01347">
    <property type="entry name" value="ligand_gated_channel"/>
    <property type="match status" value="1"/>
</dbReference>
<evidence type="ECO:0000256" key="6">
    <source>
        <dbReference type="ARBA" id="ARBA00022692"/>
    </source>
</evidence>
<keyword evidence="3 14" id="KW-0813">Transport</keyword>
<evidence type="ECO:0000256" key="7">
    <source>
        <dbReference type="ARBA" id="ARBA00022729"/>
    </source>
</evidence>
<evidence type="ECO:0000259" key="17">
    <source>
        <dbReference type="Pfam" id="PF00593"/>
    </source>
</evidence>
<keyword evidence="9" id="KW-0406">Ion transport</keyword>
<evidence type="ECO:0000256" key="10">
    <source>
        <dbReference type="ARBA" id="ARBA00023077"/>
    </source>
</evidence>
<dbReference type="SUPFAM" id="SSF49464">
    <property type="entry name" value="Carboxypeptidase regulatory domain-like"/>
    <property type="match status" value="1"/>
</dbReference>
<reference evidence="19 20" key="1">
    <citation type="submission" date="2021-03" db="EMBL/GenBank/DDBJ databases">
        <title>Aliifodinibius sp. nov., a new bacterium isolated from saline soil.</title>
        <authorList>
            <person name="Galisteo C."/>
            <person name="De La Haba R."/>
            <person name="Sanchez-Porro C."/>
            <person name="Ventosa A."/>
        </authorList>
    </citation>
    <scope>NUCLEOTIDE SEQUENCE [LARGE SCALE GENOMIC DNA]</scope>
    <source>
        <strain evidence="19 20">1BSP15-2V2</strain>
    </source>
</reference>
<comment type="similarity">
    <text evidence="2 14 15">Belongs to the TonB-dependent receptor family.</text>
</comment>
<proteinExistence type="inferred from homology"/>
<evidence type="ECO:0000256" key="9">
    <source>
        <dbReference type="ARBA" id="ARBA00023065"/>
    </source>
</evidence>
<dbReference type="Proteomes" id="UP001207918">
    <property type="component" value="Unassembled WGS sequence"/>
</dbReference>
<dbReference type="NCBIfam" id="TIGR01783">
    <property type="entry name" value="TonB-siderophor"/>
    <property type="match status" value="1"/>
</dbReference>
<evidence type="ECO:0000256" key="16">
    <source>
        <dbReference type="SAM" id="MobiDB-lite"/>
    </source>
</evidence>
<dbReference type="InterPro" id="IPR036942">
    <property type="entry name" value="Beta-barrel_TonB_sf"/>
</dbReference>
<organism evidence="19 20">
    <name type="scientific">Fodinibius salsisoli</name>
    <dbReference type="NCBI Taxonomy" id="2820877"/>
    <lineage>
        <taxon>Bacteria</taxon>
        <taxon>Pseudomonadati</taxon>
        <taxon>Balneolota</taxon>
        <taxon>Balneolia</taxon>
        <taxon>Balneolales</taxon>
        <taxon>Balneolaceae</taxon>
        <taxon>Fodinibius</taxon>
    </lineage>
</organism>